<dbReference type="PROSITE" id="PS50109">
    <property type="entry name" value="HIS_KIN"/>
    <property type="match status" value="1"/>
</dbReference>
<evidence type="ECO:0000256" key="1">
    <source>
        <dbReference type="ARBA" id="ARBA00000085"/>
    </source>
</evidence>
<dbReference type="EMBL" id="FQXE01000002">
    <property type="protein sequence ID" value="SHH15538.1"/>
    <property type="molecule type" value="Genomic_DNA"/>
</dbReference>
<evidence type="ECO:0000313" key="18">
    <source>
        <dbReference type="Proteomes" id="UP000184226"/>
    </source>
</evidence>
<evidence type="ECO:0000256" key="8">
    <source>
        <dbReference type="ARBA" id="ARBA00022741"/>
    </source>
</evidence>
<dbReference type="AlphaFoldDB" id="A0A1M5QNP5"/>
<dbReference type="EC" id="2.7.13.3" evidence="14"/>
<dbReference type="Gene3D" id="6.10.340.10">
    <property type="match status" value="1"/>
</dbReference>
<evidence type="ECO:0000256" key="3">
    <source>
        <dbReference type="ARBA" id="ARBA00022475"/>
    </source>
</evidence>
<dbReference type="PANTHER" id="PTHR45436:SF9">
    <property type="entry name" value="SENSOR PROTEIN"/>
    <property type="match status" value="1"/>
</dbReference>
<dbReference type="InterPro" id="IPR004358">
    <property type="entry name" value="Sig_transdc_His_kin-like_C"/>
</dbReference>
<dbReference type="Gene3D" id="3.30.565.10">
    <property type="entry name" value="Histidine kinase-like ATPase, C-terminal domain"/>
    <property type="match status" value="1"/>
</dbReference>
<evidence type="ECO:0000256" key="7">
    <source>
        <dbReference type="ARBA" id="ARBA00022692"/>
    </source>
</evidence>
<dbReference type="InterPro" id="IPR003660">
    <property type="entry name" value="HAMP_dom"/>
</dbReference>
<dbReference type="SUPFAM" id="SSF55874">
    <property type="entry name" value="ATPase domain of HSP90 chaperone/DNA topoisomerase II/histidine kinase"/>
    <property type="match status" value="1"/>
</dbReference>
<feature type="domain" description="HAMP" evidence="16">
    <location>
        <begin position="181"/>
        <end position="234"/>
    </location>
</feature>
<dbReference type="CDD" id="cd00082">
    <property type="entry name" value="HisKA"/>
    <property type="match status" value="1"/>
</dbReference>
<evidence type="ECO:0000256" key="13">
    <source>
        <dbReference type="ARBA" id="ARBA00023136"/>
    </source>
</evidence>
<evidence type="ECO:0000256" key="9">
    <source>
        <dbReference type="ARBA" id="ARBA00022777"/>
    </source>
</evidence>
<dbReference type="SUPFAM" id="SSF47384">
    <property type="entry name" value="Homodimeric domain of signal transducing histidine kinase"/>
    <property type="match status" value="1"/>
</dbReference>
<evidence type="ECO:0000256" key="14">
    <source>
        <dbReference type="RuleBase" id="RU364088"/>
    </source>
</evidence>
<dbReference type="CDD" id="cd00075">
    <property type="entry name" value="HATPase"/>
    <property type="match status" value="1"/>
</dbReference>
<keyword evidence="13 14" id="KW-0472">Membrane</keyword>
<keyword evidence="4 14" id="KW-0997">Cell inner membrane</keyword>
<evidence type="ECO:0000256" key="10">
    <source>
        <dbReference type="ARBA" id="ARBA00022840"/>
    </source>
</evidence>
<dbReference type="InterPro" id="IPR003661">
    <property type="entry name" value="HisK_dim/P_dom"/>
</dbReference>
<dbReference type="InterPro" id="IPR006290">
    <property type="entry name" value="CztS_silS_copS"/>
</dbReference>
<dbReference type="GO" id="GO:0000155">
    <property type="term" value="F:phosphorelay sensor kinase activity"/>
    <property type="evidence" value="ECO:0007669"/>
    <property type="project" value="InterPro"/>
</dbReference>
<protein>
    <recommendedName>
        <fullName evidence="14">Sensor protein</fullName>
        <ecNumber evidence="14">2.7.13.3</ecNumber>
    </recommendedName>
</protein>
<proteinExistence type="predicted"/>
<dbReference type="InterPro" id="IPR036097">
    <property type="entry name" value="HisK_dim/P_sf"/>
</dbReference>
<evidence type="ECO:0000256" key="4">
    <source>
        <dbReference type="ARBA" id="ARBA00022519"/>
    </source>
</evidence>
<dbReference type="Proteomes" id="UP000184226">
    <property type="component" value="Unassembled WGS sequence"/>
</dbReference>
<feature type="domain" description="Histidine kinase" evidence="15">
    <location>
        <begin position="242"/>
        <end position="457"/>
    </location>
</feature>
<keyword evidence="5" id="KW-0597">Phosphoprotein</keyword>
<keyword evidence="12 14" id="KW-0902">Two-component regulatory system</keyword>
<keyword evidence="18" id="KW-1185">Reference proteome</keyword>
<accession>A0A1M5QNP5</accession>
<keyword evidence="10 14" id="KW-0067">ATP-binding</keyword>
<keyword evidence="11 14" id="KW-1133">Transmembrane helix</keyword>
<comment type="subcellular location">
    <subcellularLocation>
        <location evidence="2 14">Cell inner membrane</location>
    </subcellularLocation>
</comment>
<evidence type="ECO:0000259" key="15">
    <source>
        <dbReference type="PROSITE" id="PS50109"/>
    </source>
</evidence>
<comment type="catalytic activity">
    <reaction evidence="1 14">
        <text>ATP + protein L-histidine = ADP + protein N-phospho-L-histidine.</text>
        <dbReference type="EC" id="2.7.13.3"/>
    </reaction>
</comment>
<evidence type="ECO:0000313" key="17">
    <source>
        <dbReference type="EMBL" id="SHH15538.1"/>
    </source>
</evidence>
<dbReference type="PANTHER" id="PTHR45436">
    <property type="entry name" value="SENSOR HISTIDINE KINASE YKOH"/>
    <property type="match status" value="1"/>
</dbReference>
<dbReference type="PRINTS" id="PR00344">
    <property type="entry name" value="BCTRLSENSOR"/>
</dbReference>
<keyword evidence="6 14" id="KW-0808">Transferase</keyword>
<dbReference type="Pfam" id="PF00512">
    <property type="entry name" value="HisKA"/>
    <property type="match status" value="1"/>
</dbReference>
<dbReference type="Pfam" id="PF02518">
    <property type="entry name" value="HATPase_c"/>
    <property type="match status" value="1"/>
</dbReference>
<dbReference type="InterPro" id="IPR036890">
    <property type="entry name" value="HATPase_C_sf"/>
</dbReference>
<keyword evidence="3 14" id="KW-1003">Cell membrane</keyword>
<dbReference type="STRING" id="658167.SAMN04488135_102330"/>
<feature type="transmembrane region" description="Helical" evidence="14">
    <location>
        <begin position="157"/>
        <end position="180"/>
    </location>
</feature>
<dbReference type="PROSITE" id="PS50885">
    <property type="entry name" value="HAMP"/>
    <property type="match status" value="1"/>
</dbReference>
<dbReference type="FunFam" id="1.10.287.130:FF:000001">
    <property type="entry name" value="Two-component sensor histidine kinase"/>
    <property type="match status" value="1"/>
</dbReference>
<dbReference type="GO" id="GO:0005524">
    <property type="term" value="F:ATP binding"/>
    <property type="evidence" value="ECO:0007669"/>
    <property type="project" value="UniProtKB-KW"/>
</dbReference>
<keyword evidence="9 14" id="KW-0418">Kinase</keyword>
<dbReference type="InterPro" id="IPR050428">
    <property type="entry name" value="TCS_sensor_his_kinase"/>
</dbReference>
<name>A0A1M5QNP5_9BURK</name>
<organism evidence="17 18">
    <name type="scientific">Pollutimonas bauzanensis</name>
    <dbReference type="NCBI Taxonomy" id="658167"/>
    <lineage>
        <taxon>Bacteria</taxon>
        <taxon>Pseudomonadati</taxon>
        <taxon>Pseudomonadota</taxon>
        <taxon>Betaproteobacteria</taxon>
        <taxon>Burkholderiales</taxon>
        <taxon>Alcaligenaceae</taxon>
        <taxon>Pollutimonas</taxon>
    </lineage>
</organism>
<keyword evidence="8 14" id="KW-0547">Nucleotide-binding</keyword>
<dbReference type="SMART" id="SM00388">
    <property type="entry name" value="HisKA"/>
    <property type="match status" value="1"/>
</dbReference>
<reference evidence="17 18" key="1">
    <citation type="submission" date="2016-11" db="EMBL/GenBank/DDBJ databases">
        <authorList>
            <person name="Jaros S."/>
            <person name="Januszkiewicz K."/>
            <person name="Wedrychowicz H."/>
        </authorList>
    </citation>
    <scope>NUCLEOTIDE SEQUENCE [LARGE SCALE GENOMIC DNA]</scope>
    <source>
        <strain evidence="17 18">CGMCC 1.10190</strain>
    </source>
</reference>
<evidence type="ECO:0000256" key="2">
    <source>
        <dbReference type="ARBA" id="ARBA00004533"/>
    </source>
</evidence>
<dbReference type="RefSeq" id="WP_073101961.1">
    <property type="nucleotide sequence ID" value="NZ_FQXE01000002.1"/>
</dbReference>
<dbReference type="OrthoDB" id="9786919at2"/>
<dbReference type="SMART" id="SM00304">
    <property type="entry name" value="HAMP"/>
    <property type="match status" value="1"/>
</dbReference>
<dbReference type="InterPro" id="IPR003594">
    <property type="entry name" value="HATPase_dom"/>
</dbReference>
<dbReference type="GO" id="GO:0005886">
    <property type="term" value="C:plasma membrane"/>
    <property type="evidence" value="ECO:0007669"/>
    <property type="project" value="UniProtKB-SubCell"/>
</dbReference>
<gene>
    <name evidence="17" type="ORF">SAMN04488135_102330</name>
</gene>
<evidence type="ECO:0000256" key="11">
    <source>
        <dbReference type="ARBA" id="ARBA00022989"/>
    </source>
</evidence>
<dbReference type="SMART" id="SM00387">
    <property type="entry name" value="HATPase_c"/>
    <property type="match status" value="1"/>
</dbReference>
<evidence type="ECO:0000256" key="12">
    <source>
        <dbReference type="ARBA" id="ARBA00023012"/>
    </source>
</evidence>
<dbReference type="InterPro" id="IPR005467">
    <property type="entry name" value="His_kinase_dom"/>
</dbReference>
<keyword evidence="7 14" id="KW-0812">Transmembrane</keyword>
<sequence>MKRSITLRLVTMFALATLLAFSLIGAALYGVLQRELARHEHAELQTAYRDMEYMIKRAGTPERWSHAQTKMDTLSLANASMHFWADSADPRYRYGDDLARIAAIKPASDGVGTLALPRHDYPLYTLTRTIDAYQDRPAITLTVGIDSMPYVHTLQTFLTALLALSLGAVLLVAVLGYWIARLGLRPLSRLSGEAQTLSARTLSQRLQSSSLPAELSDLATAFNGALGRLEAAYKQLEAFNADVAHELRTPLTNLIGETQVALSRQRTAPQFQEVLQSNLEDLERLRSIVNDMLFLARADQGEAATGRVQSSIAAEVAKTIEFLEFILDESHETISIDGDIAAEAMIETALFRRAMANLLQNAIEHSRPGARIRVTIEQRQSLVRVAVCNPGEPIAQNHLPLLFDRFFRVDAARHNGKIQGHGLGLAIVKAIASMHGGDVFASSADGITTIGLSVRSA</sequence>
<comment type="function">
    <text evidence="14">Member of a two-component regulatory system.</text>
</comment>
<evidence type="ECO:0000256" key="6">
    <source>
        <dbReference type="ARBA" id="ARBA00022679"/>
    </source>
</evidence>
<evidence type="ECO:0000256" key="5">
    <source>
        <dbReference type="ARBA" id="ARBA00022553"/>
    </source>
</evidence>
<evidence type="ECO:0000259" key="16">
    <source>
        <dbReference type="PROSITE" id="PS50885"/>
    </source>
</evidence>
<dbReference type="NCBIfam" id="TIGR01386">
    <property type="entry name" value="cztS_silS_copS"/>
    <property type="match status" value="1"/>
</dbReference>
<dbReference type="Pfam" id="PF00672">
    <property type="entry name" value="HAMP"/>
    <property type="match status" value="1"/>
</dbReference>
<dbReference type="CDD" id="cd06225">
    <property type="entry name" value="HAMP"/>
    <property type="match status" value="1"/>
</dbReference>
<dbReference type="Gene3D" id="1.10.287.130">
    <property type="match status" value="1"/>
</dbReference>